<dbReference type="GO" id="GO:0004400">
    <property type="term" value="F:histidinol-phosphate transaminase activity"/>
    <property type="evidence" value="ECO:0007669"/>
    <property type="project" value="UniProtKB-EC"/>
</dbReference>
<dbReference type="EC" id="2.6.1.9" evidence="6"/>
<keyword evidence="4 6" id="KW-0808">Transferase</keyword>
<feature type="modified residue" description="N6-(pyridoxal phosphate)lysine" evidence="6">
    <location>
        <position position="224"/>
    </location>
</feature>
<dbReference type="Gene3D" id="3.90.1150.10">
    <property type="entry name" value="Aspartate Aminotransferase, domain 1"/>
    <property type="match status" value="1"/>
</dbReference>
<dbReference type="Proteomes" id="UP001164909">
    <property type="component" value="Chromosome"/>
</dbReference>
<gene>
    <name evidence="6 8" type="primary">hisC</name>
    <name evidence="8" type="ORF">OTK00_001738</name>
</gene>
<dbReference type="InterPro" id="IPR004839">
    <property type="entry name" value="Aminotransferase_I/II_large"/>
</dbReference>
<keyword evidence="5 6" id="KW-0663">Pyridoxal phosphate</keyword>
<evidence type="ECO:0000313" key="8">
    <source>
        <dbReference type="EMBL" id="WAM33250.1"/>
    </source>
</evidence>
<keyword evidence="3 6" id="KW-0032">Aminotransferase</keyword>
<dbReference type="NCBIfam" id="TIGR01141">
    <property type="entry name" value="hisC"/>
    <property type="match status" value="1"/>
</dbReference>
<dbReference type="EMBL" id="CP113865">
    <property type="protein sequence ID" value="WAM33250.1"/>
    <property type="molecule type" value="Genomic_DNA"/>
</dbReference>
<dbReference type="InterPro" id="IPR015421">
    <property type="entry name" value="PyrdxlP-dep_Trfase_major"/>
</dbReference>
<comment type="similarity">
    <text evidence="6">Belongs to the class-II pyridoxal-phosphate-dependent aminotransferase family. Histidinol-phosphate aminotransferase subfamily.</text>
</comment>
<comment type="cofactor">
    <cofactor evidence="1 6">
        <name>pyridoxal 5'-phosphate</name>
        <dbReference type="ChEBI" id="CHEBI:597326"/>
    </cofactor>
</comment>
<protein>
    <recommendedName>
        <fullName evidence="6">Histidinol-phosphate aminotransferase</fullName>
        <ecNumber evidence="6">2.6.1.9</ecNumber>
    </recommendedName>
    <alternativeName>
        <fullName evidence="6">Imidazole acetol-phosphate transaminase</fullName>
    </alternativeName>
</protein>
<comment type="catalytic activity">
    <reaction evidence="6">
        <text>L-histidinol phosphate + 2-oxoglutarate = 3-(imidazol-4-yl)-2-oxopropyl phosphate + L-glutamate</text>
        <dbReference type="Rhea" id="RHEA:23744"/>
        <dbReference type="ChEBI" id="CHEBI:16810"/>
        <dbReference type="ChEBI" id="CHEBI:29985"/>
        <dbReference type="ChEBI" id="CHEBI:57766"/>
        <dbReference type="ChEBI" id="CHEBI:57980"/>
        <dbReference type="EC" id="2.6.1.9"/>
    </reaction>
</comment>
<evidence type="ECO:0000259" key="7">
    <source>
        <dbReference type="Pfam" id="PF00155"/>
    </source>
</evidence>
<evidence type="ECO:0000256" key="1">
    <source>
        <dbReference type="ARBA" id="ARBA00001933"/>
    </source>
</evidence>
<sequence length="361" mass="41093">MVYLFREVINTISPYIPGKPISEVKRELGLEKVIKLASNENPLGPSENVKKAIKESLSDLGFYPDGNCTELKLKLAKKLNVKPTQIIFGAGSDEITQFIASIFLNPGDNSIMARPSFPRYETVTKVMGGLPVEIPLKNHTHDLDEFAKHINERTKIIWICNPNNPTGTIVKKDELYSFIKSVPSEIAVVVDQAYREYIDDPEYPDATQWLYEFKNLIVLQTFSKIYGLASLRIGYAIASEEIIEKLNRVRPPFNVNHMAQVTAIAALEDTEHIQKAKELNKKSLEFFYKSFEEMNLQYIESYGNFVMVDLKKDAVEIFKKLLLKGIIVRPGDIFDMPTYIRVTTGLESDNMEFIKALKEVL</sequence>
<dbReference type="InterPro" id="IPR050106">
    <property type="entry name" value="HistidinolP_aminotransfase"/>
</dbReference>
<dbReference type="InterPro" id="IPR015424">
    <property type="entry name" value="PyrdxlP-dep_Trfase"/>
</dbReference>
<evidence type="ECO:0000313" key="9">
    <source>
        <dbReference type="Proteomes" id="UP001164909"/>
    </source>
</evidence>
<evidence type="ECO:0000256" key="2">
    <source>
        <dbReference type="ARBA" id="ARBA00011738"/>
    </source>
</evidence>
<dbReference type="CDD" id="cd00609">
    <property type="entry name" value="AAT_like"/>
    <property type="match status" value="1"/>
</dbReference>
<dbReference type="PANTHER" id="PTHR43643:SF3">
    <property type="entry name" value="HISTIDINOL-PHOSPHATE AMINOTRANSFERASE"/>
    <property type="match status" value="1"/>
</dbReference>
<proteinExistence type="inferred from homology"/>
<comment type="subunit">
    <text evidence="2 6">Homodimer.</text>
</comment>
<evidence type="ECO:0000256" key="6">
    <source>
        <dbReference type="HAMAP-Rule" id="MF_01023"/>
    </source>
</evidence>
<feature type="domain" description="Aminotransferase class I/classII large" evidence="7">
    <location>
        <begin position="32"/>
        <end position="352"/>
    </location>
</feature>
<keyword evidence="6" id="KW-0368">Histidine biosynthesis</keyword>
<evidence type="ECO:0000256" key="4">
    <source>
        <dbReference type="ARBA" id="ARBA00022679"/>
    </source>
</evidence>
<evidence type="ECO:0000256" key="3">
    <source>
        <dbReference type="ARBA" id="ARBA00022576"/>
    </source>
</evidence>
<keyword evidence="6" id="KW-0028">Amino-acid biosynthesis</keyword>
<accession>A0ABY7BK99</accession>
<dbReference type="InterPro" id="IPR015422">
    <property type="entry name" value="PyrdxlP-dep_Trfase_small"/>
</dbReference>
<organism evidence="8 9">
    <name type="scientific">Caldicellulosiruptor morganii</name>
    <dbReference type="NCBI Taxonomy" id="1387555"/>
    <lineage>
        <taxon>Bacteria</taxon>
        <taxon>Bacillati</taxon>
        <taxon>Bacillota</taxon>
        <taxon>Bacillota incertae sedis</taxon>
        <taxon>Caldicellulosiruptorales</taxon>
        <taxon>Caldicellulosiruptoraceae</taxon>
        <taxon>Caldicellulosiruptor</taxon>
    </lineage>
</organism>
<reference evidence="8" key="1">
    <citation type="submission" date="2022-12" db="EMBL/GenBank/DDBJ databases">
        <authorList>
            <person name="Bing R.G."/>
            <person name="Willard D.J."/>
            <person name="Manesh M.J.H."/>
            <person name="Laemthong T."/>
            <person name="Crosby J.R."/>
            <person name="Kelly R.M."/>
        </authorList>
    </citation>
    <scope>NUCLEOTIDE SEQUENCE</scope>
    <source>
        <strain evidence="8">DSM 8990</strain>
    </source>
</reference>
<dbReference type="Pfam" id="PF00155">
    <property type="entry name" value="Aminotran_1_2"/>
    <property type="match status" value="1"/>
</dbReference>
<comment type="pathway">
    <text evidence="6">Amino-acid biosynthesis; L-histidine biosynthesis; L-histidine from 5-phospho-alpha-D-ribose 1-diphosphate: step 7/9.</text>
</comment>
<dbReference type="InterPro" id="IPR005861">
    <property type="entry name" value="HisP_aminotrans"/>
</dbReference>
<dbReference type="PANTHER" id="PTHR43643">
    <property type="entry name" value="HISTIDINOL-PHOSPHATE AMINOTRANSFERASE 2"/>
    <property type="match status" value="1"/>
</dbReference>
<evidence type="ECO:0000256" key="5">
    <source>
        <dbReference type="ARBA" id="ARBA00022898"/>
    </source>
</evidence>
<dbReference type="SUPFAM" id="SSF53383">
    <property type="entry name" value="PLP-dependent transferases"/>
    <property type="match status" value="1"/>
</dbReference>
<name>A0ABY7BK99_9FIRM</name>
<dbReference type="HAMAP" id="MF_01023">
    <property type="entry name" value="HisC_aminotrans_2"/>
    <property type="match status" value="1"/>
</dbReference>
<dbReference type="Gene3D" id="3.40.640.10">
    <property type="entry name" value="Type I PLP-dependent aspartate aminotransferase-like (Major domain)"/>
    <property type="match status" value="1"/>
</dbReference>
<keyword evidence="9" id="KW-1185">Reference proteome</keyword>